<dbReference type="GO" id="GO:0005669">
    <property type="term" value="C:transcription factor TFIID complex"/>
    <property type="evidence" value="ECO:0007669"/>
    <property type="project" value="InterPro"/>
</dbReference>
<evidence type="ECO:0000256" key="4">
    <source>
        <dbReference type="ARBA" id="ARBA00023163"/>
    </source>
</evidence>
<keyword evidence="9" id="KW-1185">Reference proteome</keyword>
<feature type="compositionally biased region" description="Low complexity" evidence="6">
    <location>
        <begin position="992"/>
        <end position="1002"/>
    </location>
</feature>
<protein>
    <recommendedName>
        <fullName evidence="7">TAFH domain-containing protein</fullName>
    </recommendedName>
</protein>
<dbReference type="Pfam" id="PF07531">
    <property type="entry name" value="TAFH"/>
    <property type="match status" value="1"/>
</dbReference>
<feature type="domain" description="TAFH" evidence="7">
    <location>
        <begin position="518"/>
        <end position="613"/>
    </location>
</feature>
<name>A0AAE0YYX4_9GAST</name>
<reference evidence="8" key="1">
    <citation type="journal article" date="2023" name="G3 (Bethesda)">
        <title>A reference genome for the long-term kleptoplast-retaining sea slug Elysia crispata morphotype clarki.</title>
        <authorList>
            <person name="Eastman K.E."/>
            <person name="Pendleton A.L."/>
            <person name="Shaikh M.A."/>
            <person name="Suttiyut T."/>
            <person name="Ogas R."/>
            <person name="Tomko P."/>
            <person name="Gavelis G."/>
            <person name="Widhalm J.R."/>
            <person name="Wisecaver J.H."/>
        </authorList>
    </citation>
    <scope>NUCLEOTIDE SEQUENCE</scope>
    <source>
        <strain evidence="8">ECLA1</strain>
    </source>
</reference>
<comment type="caution">
    <text evidence="8">The sequence shown here is derived from an EMBL/GenBank/DDBJ whole genome shotgun (WGS) entry which is preliminary data.</text>
</comment>
<comment type="subcellular location">
    <subcellularLocation>
        <location evidence="1">Nucleus</location>
    </subcellularLocation>
</comment>
<dbReference type="GO" id="GO:0006367">
    <property type="term" value="P:transcription initiation at RNA polymerase II promoter"/>
    <property type="evidence" value="ECO:0007669"/>
    <property type="project" value="TreeGrafter"/>
</dbReference>
<evidence type="ECO:0000256" key="6">
    <source>
        <dbReference type="SAM" id="MobiDB-lite"/>
    </source>
</evidence>
<dbReference type="AlphaFoldDB" id="A0AAE0YYX4"/>
<keyword evidence="5" id="KW-0539">Nucleus</keyword>
<evidence type="ECO:0000313" key="8">
    <source>
        <dbReference type="EMBL" id="KAK3759759.1"/>
    </source>
</evidence>
<keyword evidence="4" id="KW-0804">Transcription</keyword>
<dbReference type="SMART" id="SM00549">
    <property type="entry name" value="TAFH"/>
    <property type="match status" value="1"/>
</dbReference>
<evidence type="ECO:0000256" key="3">
    <source>
        <dbReference type="ARBA" id="ARBA00023015"/>
    </source>
</evidence>
<evidence type="ECO:0000259" key="7">
    <source>
        <dbReference type="PROSITE" id="PS51119"/>
    </source>
</evidence>
<dbReference type="FunFam" id="1.10.20.10:FF:000015">
    <property type="entry name" value="Transcription initiation factor TFIID subunit 4B"/>
    <property type="match status" value="1"/>
</dbReference>
<feature type="region of interest" description="Disordered" evidence="6">
    <location>
        <begin position="334"/>
        <end position="356"/>
    </location>
</feature>
<dbReference type="GO" id="GO:0046982">
    <property type="term" value="F:protein heterodimerization activity"/>
    <property type="evidence" value="ECO:0007669"/>
    <property type="project" value="InterPro"/>
</dbReference>
<feature type="region of interest" description="Disordered" evidence="6">
    <location>
        <begin position="712"/>
        <end position="780"/>
    </location>
</feature>
<dbReference type="Pfam" id="PF05236">
    <property type="entry name" value="TAF4"/>
    <property type="match status" value="1"/>
</dbReference>
<evidence type="ECO:0000256" key="2">
    <source>
        <dbReference type="ARBA" id="ARBA00006178"/>
    </source>
</evidence>
<dbReference type="PROSITE" id="PS51119">
    <property type="entry name" value="TAFH"/>
    <property type="match status" value="1"/>
</dbReference>
<dbReference type="EMBL" id="JAWDGP010005075">
    <property type="protein sequence ID" value="KAK3759759.1"/>
    <property type="molecule type" value="Genomic_DNA"/>
</dbReference>
<evidence type="ECO:0000313" key="9">
    <source>
        <dbReference type="Proteomes" id="UP001283361"/>
    </source>
</evidence>
<comment type="similarity">
    <text evidence="2">Belongs to the TAF4 family.</text>
</comment>
<sequence length="1042" mass="112350">MAERGTIDELLSKELDQNKISSLVGSLGSQRVSSGHKAVQGSSFNNNHIAGNSFNNAPNSHISSGRPQHTVMSMHGLPTQPSVVLNSKMLPPNAVNQSVRSSVSNPQIIGISSIMNASSQNRTNSNSTVPLANISSTSMHQTVPITKSLGSSPSIRIVANNTKTTNSPLHNATLLPPNSQFLNSAISQNATIVRTQQPRINNATGASTAIHNLASIAAEQKPLTVLPNGSMHLQSGQNKEGAVIPHQQIIVKSDANHSVVKSDIPMTMSNSVIQGIRQPPSVIAGQQQIIKGVSAMNQNLVTVRNNVRQPLQHIVVRASVATTLANSSPSVQVVNASGAGTPSTIRPTVTPQIRPGPVRISNPVRISQHPNIAPRQQNSQAGTLTIPPGALLMKNENGQLVLVSASQTVLQQNTSSNSVVTTVAQGAGYRIQNVRPLSSQAPIRTAGSGPTTVTIQQQGTQQQQQLLQVRGSISTLQQQPPRPVGTINQTLPQLSSTSGQSTTGVAAVHSGEMNKAMLENVKKCKNFLSTLIKLAHSQPQETVKNVQALIQGLIDGKVEPEMFTERLQRELQSSPQPYLVPFLKKSLPLLRQSMLKGQMTIEGIKPPPPEILTPQAHPAVIPRGQQTSVGALGTQQVRGTFQQRPLLPQQQAQVAPVQQQMNVRPLGPQSSRVAPIRHASAPVIRPQGQQPTQQQIVRPSTVSAAMRTPTSQVTHITPGGGKVVVHASPQPQQAQVKPKASPRPALASTARVSKPSIGSPAVGTVKSEASSLGPAPREKRKFESIKDGDDDFNDVATMGGVNLSEESKNILATTNADFIGAQSRSCKDEIFLAASPLQRKIAAAAKKHGIEEISPAVVNLISHATQERLRELVSKLSTTAEHRVEIYKMDTRFEVASETKQKLKFLEELDKLEKKRHEEQEREKLLRAIKSRSKNEDPEQLKLKQKAKELQQAEAEELRQKEANMTALAAIGPRKKRKLDFSDSGQAGTNASSSLLNSSLNSPRTNVLRPRIKRVNMKDVQMVLESERQTRKSDLLYKTFLK</sequence>
<dbReference type="GO" id="GO:0016251">
    <property type="term" value="F:RNA polymerase II general transcription initiation factor activity"/>
    <property type="evidence" value="ECO:0007669"/>
    <property type="project" value="TreeGrafter"/>
</dbReference>
<dbReference type="InterPro" id="IPR045144">
    <property type="entry name" value="TAF4"/>
</dbReference>
<accession>A0AAE0YYX4</accession>
<dbReference type="InterPro" id="IPR003894">
    <property type="entry name" value="TAFH_NHR1"/>
</dbReference>
<dbReference type="PANTHER" id="PTHR15138:SF14">
    <property type="entry name" value="TRANSCRIPTION INITIATION FACTOR TFIID SUBUNIT 4"/>
    <property type="match status" value="1"/>
</dbReference>
<proteinExistence type="inferred from homology"/>
<dbReference type="SUPFAM" id="SSF47113">
    <property type="entry name" value="Histone-fold"/>
    <property type="match status" value="1"/>
</dbReference>
<dbReference type="Proteomes" id="UP001283361">
    <property type="component" value="Unassembled WGS sequence"/>
</dbReference>
<dbReference type="InterPro" id="IPR037249">
    <property type="entry name" value="TAFH/NHR1_dom_sf"/>
</dbReference>
<dbReference type="GO" id="GO:0003677">
    <property type="term" value="F:DNA binding"/>
    <property type="evidence" value="ECO:0007669"/>
    <property type="project" value="TreeGrafter"/>
</dbReference>
<dbReference type="SUPFAM" id="SSF158553">
    <property type="entry name" value="TAFH domain-like"/>
    <property type="match status" value="1"/>
</dbReference>
<feature type="region of interest" description="Disordered" evidence="6">
    <location>
        <begin position="966"/>
        <end position="1010"/>
    </location>
</feature>
<dbReference type="PANTHER" id="PTHR15138">
    <property type="entry name" value="TRANSCRIPTION INITIATION FACTOR TFIID SUBUNIT 4"/>
    <property type="match status" value="1"/>
</dbReference>
<dbReference type="Gene3D" id="1.10.20.10">
    <property type="entry name" value="Histone, subunit A"/>
    <property type="match status" value="1"/>
</dbReference>
<dbReference type="InterPro" id="IPR007900">
    <property type="entry name" value="TAF4_C"/>
</dbReference>
<dbReference type="Gene3D" id="1.20.120.1110">
    <property type="entry name" value="TAFH/NHR1 domain"/>
    <property type="match status" value="1"/>
</dbReference>
<feature type="compositionally biased region" description="Low complexity" evidence="6">
    <location>
        <begin position="727"/>
        <end position="739"/>
    </location>
</feature>
<evidence type="ECO:0000256" key="1">
    <source>
        <dbReference type="ARBA" id="ARBA00004123"/>
    </source>
</evidence>
<evidence type="ECO:0000256" key="5">
    <source>
        <dbReference type="ARBA" id="ARBA00023242"/>
    </source>
</evidence>
<dbReference type="CDD" id="cd08045">
    <property type="entry name" value="HFD_TAF4"/>
    <property type="match status" value="1"/>
</dbReference>
<keyword evidence="3" id="KW-0805">Transcription regulation</keyword>
<organism evidence="8 9">
    <name type="scientific">Elysia crispata</name>
    <name type="common">lettuce slug</name>
    <dbReference type="NCBI Taxonomy" id="231223"/>
    <lineage>
        <taxon>Eukaryota</taxon>
        <taxon>Metazoa</taxon>
        <taxon>Spiralia</taxon>
        <taxon>Lophotrochozoa</taxon>
        <taxon>Mollusca</taxon>
        <taxon>Gastropoda</taxon>
        <taxon>Heterobranchia</taxon>
        <taxon>Euthyneura</taxon>
        <taxon>Panpulmonata</taxon>
        <taxon>Sacoglossa</taxon>
        <taxon>Placobranchoidea</taxon>
        <taxon>Plakobranchidae</taxon>
        <taxon>Elysia</taxon>
    </lineage>
</organism>
<dbReference type="InterPro" id="IPR009072">
    <property type="entry name" value="Histone-fold"/>
</dbReference>
<feature type="compositionally biased region" description="Polar residues" evidence="6">
    <location>
        <begin position="334"/>
        <end position="351"/>
    </location>
</feature>
<gene>
    <name evidence="8" type="ORF">RRG08_041718</name>
</gene>